<accession>A0A2X4XMD3</accession>
<name>A0A2X4XMD3_9NOCA</name>
<keyword evidence="3" id="KW-1185">Reference proteome</keyword>
<evidence type="ECO:0000256" key="1">
    <source>
        <dbReference type="SAM" id="MobiDB-lite"/>
    </source>
</evidence>
<dbReference type="STRING" id="1219011.GCA_001895045_01620"/>
<evidence type="ECO:0000313" key="3">
    <source>
        <dbReference type="Proteomes" id="UP000249091"/>
    </source>
</evidence>
<evidence type="ECO:0000313" key="2">
    <source>
        <dbReference type="EMBL" id="SQI37824.1"/>
    </source>
</evidence>
<dbReference type="Proteomes" id="UP000249091">
    <property type="component" value="Chromosome 1"/>
</dbReference>
<protein>
    <submittedName>
        <fullName evidence="2">Uncharacterized protein</fullName>
    </submittedName>
</protein>
<feature type="region of interest" description="Disordered" evidence="1">
    <location>
        <begin position="1"/>
        <end position="29"/>
    </location>
</feature>
<organism evidence="2 3">
    <name type="scientific">Rhodococcus coprophilus</name>
    <dbReference type="NCBI Taxonomy" id="38310"/>
    <lineage>
        <taxon>Bacteria</taxon>
        <taxon>Bacillati</taxon>
        <taxon>Actinomycetota</taxon>
        <taxon>Actinomycetes</taxon>
        <taxon>Mycobacteriales</taxon>
        <taxon>Nocardiaceae</taxon>
        <taxon>Rhodococcus</taxon>
    </lineage>
</organism>
<dbReference type="AlphaFoldDB" id="A0A2X4XMD3"/>
<gene>
    <name evidence="2" type="ORF">NCTC10994_03787</name>
</gene>
<sequence length="305" mass="31867">MFATRHTKDDTESARPQRMPGPNISDPAAATADAAFGSAPGLYPIPAAHDVEQRWHRAVALGGQGRYAAARSELSLLRRQTGPTGSWASLVASTEGSLLRQLGDHCTAAASDGAALAAIGTGNAPQEDPETRIRAVRARCDALTGLAADSLGTAGPVLARDLLNRCAAVLDEAEDAEGETPFLRQQIRLAWVSAESALAFADFERARAFADRAVAVAARYGSVRHAVKSDLIRAASLTGDTDRDPARNLAREVFERTGEHGLIPLRWAAAMLLDGIGGGADAAAAGKACATTIIRRGGRFAPIGR</sequence>
<dbReference type="KEGG" id="rcr:NCTC10994_03787"/>
<dbReference type="EMBL" id="LS483468">
    <property type="protein sequence ID" value="SQI37824.1"/>
    <property type="molecule type" value="Genomic_DNA"/>
</dbReference>
<proteinExistence type="predicted"/>
<dbReference type="RefSeq" id="WP_231922908.1">
    <property type="nucleotide sequence ID" value="NZ_JAFBBL010000001.1"/>
</dbReference>
<reference evidence="2 3" key="1">
    <citation type="submission" date="2018-06" db="EMBL/GenBank/DDBJ databases">
        <authorList>
            <consortium name="Pathogen Informatics"/>
            <person name="Doyle S."/>
        </authorList>
    </citation>
    <scope>NUCLEOTIDE SEQUENCE [LARGE SCALE GENOMIC DNA]</scope>
    <source>
        <strain evidence="2 3">NCTC10994</strain>
    </source>
</reference>
<feature type="compositionally biased region" description="Basic and acidic residues" evidence="1">
    <location>
        <begin position="1"/>
        <end position="15"/>
    </location>
</feature>